<proteinExistence type="predicted"/>
<organism evidence="1">
    <name type="scientific">hydrothermal vent metagenome</name>
    <dbReference type="NCBI Taxonomy" id="652676"/>
    <lineage>
        <taxon>unclassified sequences</taxon>
        <taxon>metagenomes</taxon>
        <taxon>ecological metagenomes</taxon>
    </lineage>
</organism>
<dbReference type="AlphaFoldDB" id="A0A3B0UEG1"/>
<evidence type="ECO:0000313" key="1">
    <source>
        <dbReference type="EMBL" id="VAW28938.1"/>
    </source>
</evidence>
<gene>
    <name evidence="1" type="ORF">MNBD_BACTEROID06-898</name>
</gene>
<reference evidence="1" key="1">
    <citation type="submission" date="2018-06" db="EMBL/GenBank/DDBJ databases">
        <authorList>
            <person name="Zhirakovskaya E."/>
        </authorList>
    </citation>
    <scope>NUCLEOTIDE SEQUENCE</scope>
</reference>
<protein>
    <submittedName>
        <fullName evidence="1">Uncharacterized protein</fullName>
    </submittedName>
</protein>
<name>A0A3B0UEG1_9ZZZZ</name>
<dbReference type="EMBL" id="UOES01000485">
    <property type="protein sequence ID" value="VAW28938.1"/>
    <property type="molecule type" value="Genomic_DNA"/>
</dbReference>
<accession>A0A3B0UEG1</accession>
<sequence>MKILKVIKYVVAFSLFVVLTSFKPADKFANLKGGEPQIETVVIND</sequence>